<gene>
    <name evidence="1" type="ORF">TU35_009665</name>
</gene>
<sequence length="143" mass="16087">MRAEVVVEVRPTENLEKVKRALLNVFEPERLEIKEEGNRKLIIAYGSDAKALAKLKEAIWRQGIQDSARSVLARSAIGNNVLSFSINKQAAYVGVVSFVTEPNESPLGPITFKVEVSDVRQFLDWIAPRTYRGRVYYEGPPPD</sequence>
<accession>A0ACC6V3D9</accession>
<evidence type="ECO:0000313" key="1">
    <source>
        <dbReference type="EMBL" id="MFB6491478.1"/>
    </source>
</evidence>
<name>A0ACC6V3D9_9CREN</name>
<comment type="caution">
    <text evidence="1">The sequence shown here is derived from an EMBL/GenBank/DDBJ whole genome shotgun (WGS) entry which is preliminary data.</text>
</comment>
<proteinExistence type="predicted"/>
<organism evidence="1 2">
    <name type="scientific">Thermoproteus sp. AZ2</name>
    <dbReference type="NCBI Taxonomy" id="1609232"/>
    <lineage>
        <taxon>Archaea</taxon>
        <taxon>Thermoproteota</taxon>
        <taxon>Thermoprotei</taxon>
        <taxon>Thermoproteales</taxon>
        <taxon>Thermoproteaceae</taxon>
        <taxon>Thermoproteus</taxon>
    </lineage>
</organism>
<evidence type="ECO:0000313" key="2">
    <source>
        <dbReference type="Proteomes" id="UP000033636"/>
    </source>
</evidence>
<dbReference type="EMBL" id="JZWT02000037">
    <property type="protein sequence ID" value="MFB6491478.1"/>
    <property type="molecule type" value="Genomic_DNA"/>
</dbReference>
<protein>
    <submittedName>
        <fullName evidence="1">RNA-binding domain-containing protein</fullName>
    </submittedName>
</protein>
<dbReference type="Proteomes" id="UP000033636">
    <property type="component" value="Unassembled WGS sequence"/>
</dbReference>
<reference evidence="1" key="1">
    <citation type="submission" date="2024-07" db="EMBL/GenBank/DDBJ databases">
        <title>Metagenome and Metagenome-Assembled Genomes of Archaea from a hot spring from the geothermal field of Los Azufres, Mexico.</title>
        <authorList>
            <person name="Marin-Paredes R."/>
            <person name="Martinez-Romero E."/>
            <person name="Servin-Garciduenas L.E."/>
        </authorList>
    </citation>
    <scope>NUCLEOTIDE SEQUENCE</scope>
</reference>